<dbReference type="SUPFAM" id="SSF53474">
    <property type="entry name" value="alpha/beta-Hydrolases"/>
    <property type="match status" value="1"/>
</dbReference>
<dbReference type="PROSITE" id="PS00122">
    <property type="entry name" value="CARBOXYLESTERASE_B_1"/>
    <property type="match status" value="1"/>
</dbReference>
<feature type="region of interest" description="Disordered" evidence="4">
    <location>
        <begin position="531"/>
        <end position="554"/>
    </location>
</feature>
<dbReference type="InterPro" id="IPR019826">
    <property type="entry name" value="Carboxylesterase_B_AS"/>
</dbReference>
<keyword evidence="7" id="KW-1185">Reference proteome</keyword>
<feature type="chain" id="PRO_5044952725" description="Carboxylic ester hydrolase" evidence="3">
    <location>
        <begin position="27"/>
        <end position="554"/>
    </location>
</feature>
<dbReference type="InterPro" id="IPR002018">
    <property type="entry name" value="CarbesteraseB"/>
</dbReference>
<comment type="similarity">
    <text evidence="1 3">Belongs to the type-B carboxylesterase/lipase family.</text>
</comment>
<organism evidence="6 7">
    <name type="scientific">Sphingomonas oligophenolica</name>
    <dbReference type="NCBI Taxonomy" id="301154"/>
    <lineage>
        <taxon>Bacteria</taxon>
        <taxon>Pseudomonadati</taxon>
        <taxon>Pseudomonadota</taxon>
        <taxon>Alphaproteobacteria</taxon>
        <taxon>Sphingomonadales</taxon>
        <taxon>Sphingomonadaceae</taxon>
        <taxon>Sphingomonas</taxon>
    </lineage>
</organism>
<feature type="signal peptide" evidence="3">
    <location>
        <begin position="1"/>
        <end position="26"/>
    </location>
</feature>
<dbReference type="InterPro" id="IPR050309">
    <property type="entry name" value="Type-B_Carboxylest/Lipase"/>
</dbReference>
<accession>A0ABU9XZ94</accession>
<evidence type="ECO:0000313" key="7">
    <source>
        <dbReference type="Proteomes" id="UP001419910"/>
    </source>
</evidence>
<dbReference type="EMBL" id="JBDIME010000002">
    <property type="protein sequence ID" value="MEN2788856.1"/>
    <property type="molecule type" value="Genomic_DNA"/>
</dbReference>
<evidence type="ECO:0000256" key="4">
    <source>
        <dbReference type="SAM" id="MobiDB-lite"/>
    </source>
</evidence>
<protein>
    <recommendedName>
        <fullName evidence="3">Carboxylic ester hydrolase</fullName>
        <ecNumber evidence="3">3.1.1.-</ecNumber>
    </recommendedName>
</protein>
<evidence type="ECO:0000256" key="2">
    <source>
        <dbReference type="ARBA" id="ARBA00022801"/>
    </source>
</evidence>
<reference evidence="6 7" key="1">
    <citation type="submission" date="2024-05" db="EMBL/GenBank/DDBJ databases">
        <authorList>
            <person name="Liu Q."/>
            <person name="Xin Y.-H."/>
        </authorList>
    </citation>
    <scope>NUCLEOTIDE SEQUENCE [LARGE SCALE GENOMIC DNA]</scope>
    <source>
        <strain evidence="6 7">CGMCC 1.10181</strain>
    </source>
</reference>
<gene>
    <name evidence="6" type="ORF">ABC974_04390</name>
</gene>
<evidence type="ECO:0000256" key="3">
    <source>
        <dbReference type="RuleBase" id="RU361235"/>
    </source>
</evidence>
<evidence type="ECO:0000259" key="5">
    <source>
        <dbReference type="Pfam" id="PF00135"/>
    </source>
</evidence>
<dbReference type="Pfam" id="PF00135">
    <property type="entry name" value="COesterase"/>
    <property type="match status" value="1"/>
</dbReference>
<dbReference type="EC" id="3.1.1.-" evidence="3"/>
<feature type="domain" description="Carboxylesterase type B" evidence="5">
    <location>
        <begin position="32"/>
        <end position="495"/>
    </location>
</feature>
<dbReference type="PANTHER" id="PTHR11559">
    <property type="entry name" value="CARBOXYLESTERASE"/>
    <property type="match status" value="1"/>
</dbReference>
<dbReference type="Proteomes" id="UP001419910">
    <property type="component" value="Unassembled WGS sequence"/>
</dbReference>
<proteinExistence type="inferred from homology"/>
<dbReference type="InterPro" id="IPR029058">
    <property type="entry name" value="AB_hydrolase_fold"/>
</dbReference>
<name>A0ABU9XZ94_9SPHN</name>
<evidence type="ECO:0000256" key="1">
    <source>
        <dbReference type="ARBA" id="ARBA00005964"/>
    </source>
</evidence>
<keyword evidence="3" id="KW-0732">Signal</keyword>
<evidence type="ECO:0000313" key="6">
    <source>
        <dbReference type="EMBL" id="MEN2788856.1"/>
    </source>
</evidence>
<dbReference type="RefSeq" id="WP_343890857.1">
    <property type="nucleotide sequence ID" value="NZ_BAAAEH010000035.1"/>
</dbReference>
<sequence>MRALPRFIAAAPSACALLLASSAAGAAASDTAPVVKAPAGALAGIREGAADVFRAIPYALPPLGARRWQPPAAMPHWTGVRPAKTVGLPCMQPAMAAGPYDRGPQPMSEDCLTLDVTVPANAHNAPVMVWIHGGTLIWGTGHSKMYDGKGFAKRGVVLVSINYRLGVLGYLAHPELSRESKDGISGNYGLLDQIAALRWVRENIASFGGDAKNVTIFGESAGALSVEYLLASPAARGLFDKAIAESAYAFTTPELRSARFEEQSAEGIGAALSAKLGVPGIAALRAMDARKLVDAAAAAGYAPYGTIDGKILTRQIVDTFDRGEQAPVPLIAGFNSGEIRSLRFLLPPLPADAASYERDVRARYGDLTDAYLRLYPARDPEQTRLASTRDAVFGWAAERLVRKQAAVGQPSYLYYFDHDYPAAAAANMTAFHASEVPFVFGAFGATPPNWPAIPQTAGERRFADSMLDYWTSFARSGKPTAATGPAWQVFTPGDTAMTLGASPHLSQHFMPGMYALHEEIMCRRRQDGTQSWTWRTGSTAPILPKPTPSCSARP</sequence>
<comment type="caution">
    <text evidence="6">The sequence shown here is derived from an EMBL/GenBank/DDBJ whole genome shotgun (WGS) entry which is preliminary data.</text>
</comment>
<dbReference type="Gene3D" id="3.40.50.1820">
    <property type="entry name" value="alpha/beta hydrolase"/>
    <property type="match status" value="1"/>
</dbReference>
<keyword evidence="2 3" id="KW-0378">Hydrolase</keyword>